<sequence length="349" mass="40678">MHSIEDRQINPTAIDKTLFTARFINGFWDRWLAHGVEKQDLFEIRPTLTCKENWINGWYRLAIDKKKQADFLKQQEMLEQAEYMYRIAGLYFNLMYWIFPQRGPEKERWFRECFSAIQQADTLSAYVTTYISFELDGCLCKGRLRMPQHPKGCVVMVNPLDSSKEELITYELDFVRSGFATVSFDGPGQGETYLMNGIKGNRQRWIQFVNKVIESSCHSTQNLPIYLFGTSSGASWAIYGSQHPKVRKTVAVSPALPTDKVRLPDYFTERMNEVLEGADFLPSLEMLPKDRRILLFHGGQDVMVTDQDIYGLKEQLVHSQLVEYEEEGHCCNFKLHEIRQLSAQWFMED</sequence>
<dbReference type="Pfam" id="PF12146">
    <property type="entry name" value="Hydrolase_4"/>
    <property type="match status" value="1"/>
</dbReference>
<dbReference type="RefSeq" id="WP_282198750.1">
    <property type="nucleotide sequence ID" value="NZ_BOQE01000001.1"/>
</dbReference>
<keyword evidence="3" id="KW-1185">Reference proteome</keyword>
<dbReference type="InterPro" id="IPR029058">
    <property type="entry name" value="AB_hydrolase_fold"/>
</dbReference>
<dbReference type="EMBL" id="BOQE01000001">
    <property type="protein sequence ID" value="GIM45559.1"/>
    <property type="molecule type" value="Genomic_DNA"/>
</dbReference>
<evidence type="ECO:0000313" key="3">
    <source>
        <dbReference type="Proteomes" id="UP001057291"/>
    </source>
</evidence>
<feature type="domain" description="Serine aminopeptidase S33" evidence="1">
    <location>
        <begin position="149"/>
        <end position="264"/>
    </location>
</feature>
<dbReference type="Gene3D" id="3.40.50.1820">
    <property type="entry name" value="alpha/beta hydrolase"/>
    <property type="match status" value="1"/>
</dbReference>
<accession>A0AAV4LD17</accession>
<evidence type="ECO:0000313" key="2">
    <source>
        <dbReference type="EMBL" id="GIM45559.1"/>
    </source>
</evidence>
<protein>
    <recommendedName>
        <fullName evidence="1">Serine aminopeptidase S33 domain-containing protein</fullName>
    </recommendedName>
</protein>
<dbReference type="AlphaFoldDB" id="A0AAV4LD17"/>
<evidence type="ECO:0000259" key="1">
    <source>
        <dbReference type="Pfam" id="PF12146"/>
    </source>
</evidence>
<dbReference type="Proteomes" id="UP001057291">
    <property type="component" value="Unassembled WGS sequence"/>
</dbReference>
<proteinExistence type="predicted"/>
<reference evidence="2" key="1">
    <citation type="journal article" date="2023" name="Int. J. Syst. Evol. Microbiol.">
        <title>Collibacillus ludicampi gen. nov., sp. nov., a new soil bacterium of the family Alicyclobacillaceae.</title>
        <authorList>
            <person name="Jojima T."/>
            <person name="Ioku Y."/>
            <person name="Fukuta Y."/>
            <person name="Shirasaka N."/>
            <person name="Matsumura Y."/>
            <person name="Mori M."/>
        </authorList>
    </citation>
    <scope>NUCLEOTIDE SEQUENCE</scope>
    <source>
        <strain evidence="2">TP075</strain>
    </source>
</reference>
<dbReference type="SUPFAM" id="SSF53474">
    <property type="entry name" value="alpha/beta-Hydrolases"/>
    <property type="match status" value="1"/>
</dbReference>
<name>A0AAV4LD17_9BACL</name>
<organism evidence="2 3">
    <name type="scientific">Collibacillus ludicampi</name>
    <dbReference type="NCBI Taxonomy" id="2771369"/>
    <lineage>
        <taxon>Bacteria</taxon>
        <taxon>Bacillati</taxon>
        <taxon>Bacillota</taxon>
        <taxon>Bacilli</taxon>
        <taxon>Bacillales</taxon>
        <taxon>Alicyclobacillaceae</taxon>
        <taxon>Collibacillus</taxon>
    </lineage>
</organism>
<comment type="caution">
    <text evidence="2">The sequence shown here is derived from an EMBL/GenBank/DDBJ whole genome shotgun (WGS) entry which is preliminary data.</text>
</comment>
<dbReference type="InterPro" id="IPR022742">
    <property type="entry name" value="Hydrolase_4"/>
</dbReference>
<gene>
    <name evidence="2" type="ORF">DNHGIG_11080</name>
</gene>
<dbReference type="Gene3D" id="1.20.1440.110">
    <property type="entry name" value="acylaminoacyl peptidase"/>
    <property type="match status" value="1"/>
</dbReference>